<organism evidence="2 3">
    <name type="scientific">Symbiodinium necroappetens</name>
    <dbReference type="NCBI Taxonomy" id="1628268"/>
    <lineage>
        <taxon>Eukaryota</taxon>
        <taxon>Sar</taxon>
        <taxon>Alveolata</taxon>
        <taxon>Dinophyceae</taxon>
        <taxon>Suessiales</taxon>
        <taxon>Symbiodiniaceae</taxon>
        <taxon>Symbiodinium</taxon>
    </lineage>
</organism>
<feature type="region of interest" description="Disordered" evidence="1">
    <location>
        <begin position="79"/>
        <end position="116"/>
    </location>
</feature>
<evidence type="ECO:0000313" key="2">
    <source>
        <dbReference type="EMBL" id="CAE7657586.1"/>
    </source>
</evidence>
<keyword evidence="3" id="KW-1185">Reference proteome</keyword>
<dbReference type="Proteomes" id="UP000601435">
    <property type="component" value="Unassembled WGS sequence"/>
</dbReference>
<dbReference type="OrthoDB" id="10256774at2759"/>
<feature type="compositionally biased region" description="Basic and acidic residues" evidence="1">
    <location>
        <begin position="89"/>
        <end position="116"/>
    </location>
</feature>
<evidence type="ECO:0000256" key="1">
    <source>
        <dbReference type="SAM" id="MobiDB-lite"/>
    </source>
</evidence>
<accession>A0A812W5L2</accession>
<dbReference type="EMBL" id="CAJNJA010031467">
    <property type="protein sequence ID" value="CAE7657586.1"/>
    <property type="molecule type" value="Genomic_DNA"/>
</dbReference>
<comment type="caution">
    <text evidence="2">The sequence shown here is derived from an EMBL/GenBank/DDBJ whole genome shotgun (WGS) entry which is preliminary data.</text>
</comment>
<name>A0A812W5L2_9DINO</name>
<feature type="non-terminal residue" evidence="2">
    <location>
        <position position="1"/>
    </location>
</feature>
<proteinExistence type="predicted"/>
<evidence type="ECO:0000313" key="3">
    <source>
        <dbReference type="Proteomes" id="UP000601435"/>
    </source>
</evidence>
<sequence>LVLKHHCWDVREQPWALPQQVGRRRLAVPETDADRLIKFGNVWDLENPRRGRTVWMVSHPFKGRTKSEIRMKRRVVQRQSDIRRRRARQWHEENDEERGYETDLNDDERGYEADFD</sequence>
<dbReference type="AlphaFoldDB" id="A0A812W5L2"/>
<reference evidence="2" key="1">
    <citation type="submission" date="2021-02" db="EMBL/GenBank/DDBJ databases">
        <authorList>
            <person name="Dougan E. K."/>
            <person name="Rhodes N."/>
            <person name="Thang M."/>
            <person name="Chan C."/>
        </authorList>
    </citation>
    <scope>NUCLEOTIDE SEQUENCE</scope>
</reference>
<protein>
    <submittedName>
        <fullName evidence="2">Uncharacterized protein</fullName>
    </submittedName>
</protein>
<gene>
    <name evidence="2" type="ORF">SNEC2469_LOCUS18626</name>
</gene>